<sequence>MRPSLVTLSSDLRVAALAFTRYVRDVSGECPGACALGAGRRYTPERWVLVTHASGSSTHSPNPAW</sequence>
<dbReference type="EMBL" id="BAABDD010000007">
    <property type="protein sequence ID" value="GAA3739304.1"/>
    <property type="molecule type" value="Genomic_DNA"/>
</dbReference>
<comment type="caution">
    <text evidence="1">The sequence shown here is derived from an EMBL/GenBank/DDBJ whole genome shotgun (WGS) entry which is preliminary data.</text>
</comment>
<name>A0ABP7FM03_9ACTN</name>
<reference evidence="2" key="1">
    <citation type="journal article" date="2019" name="Int. J. Syst. Evol. Microbiol.">
        <title>The Global Catalogue of Microorganisms (GCM) 10K type strain sequencing project: providing services to taxonomists for standard genome sequencing and annotation.</title>
        <authorList>
            <consortium name="The Broad Institute Genomics Platform"/>
            <consortium name="The Broad Institute Genome Sequencing Center for Infectious Disease"/>
            <person name="Wu L."/>
            <person name="Ma J."/>
        </authorList>
    </citation>
    <scope>NUCLEOTIDE SEQUENCE [LARGE SCALE GENOMIC DNA]</scope>
    <source>
        <strain evidence="2">JCM 17137</strain>
    </source>
</reference>
<evidence type="ECO:0000313" key="1">
    <source>
        <dbReference type="EMBL" id="GAA3739304.1"/>
    </source>
</evidence>
<proteinExistence type="predicted"/>
<dbReference type="Proteomes" id="UP001500908">
    <property type="component" value="Unassembled WGS sequence"/>
</dbReference>
<protein>
    <submittedName>
        <fullName evidence="1">Uncharacterized protein</fullName>
    </submittedName>
</protein>
<organism evidence="1 2">
    <name type="scientific">Salinactinospora qingdaonensis</name>
    <dbReference type="NCBI Taxonomy" id="702744"/>
    <lineage>
        <taxon>Bacteria</taxon>
        <taxon>Bacillati</taxon>
        <taxon>Actinomycetota</taxon>
        <taxon>Actinomycetes</taxon>
        <taxon>Streptosporangiales</taxon>
        <taxon>Nocardiopsidaceae</taxon>
        <taxon>Salinactinospora</taxon>
    </lineage>
</organism>
<keyword evidence="2" id="KW-1185">Reference proteome</keyword>
<gene>
    <name evidence="1" type="ORF">GCM10022402_18850</name>
</gene>
<accession>A0ABP7FM03</accession>
<evidence type="ECO:0000313" key="2">
    <source>
        <dbReference type="Proteomes" id="UP001500908"/>
    </source>
</evidence>